<reference evidence="1 2" key="1">
    <citation type="submission" date="2023-10" db="EMBL/GenBank/DDBJ databases">
        <title>Genomes of two closely related lineages of the louse Polyplax serrata with different host specificities.</title>
        <authorList>
            <person name="Martinu J."/>
            <person name="Tarabai H."/>
            <person name="Stefka J."/>
            <person name="Hypsa V."/>
        </authorList>
    </citation>
    <scope>NUCLEOTIDE SEQUENCE [LARGE SCALE GENOMIC DNA]</scope>
    <source>
        <strain evidence="1">HR10_N</strain>
    </source>
</reference>
<dbReference type="Proteomes" id="UP001372834">
    <property type="component" value="Unassembled WGS sequence"/>
</dbReference>
<organism evidence="1 2">
    <name type="scientific">Polyplax serrata</name>
    <name type="common">Common mouse louse</name>
    <dbReference type="NCBI Taxonomy" id="468196"/>
    <lineage>
        <taxon>Eukaryota</taxon>
        <taxon>Metazoa</taxon>
        <taxon>Ecdysozoa</taxon>
        <taxon>Arthropoda</taxon>
        <taxon>Hexapoda</taxon>
        <taxon>Insecta</taxon>
        <taxon>Pterygota</taxon>
        <taxon>Neoptera</taxon>
        <taxon>Paraneoptera</taxon>
        <taxon>Psocodea</taxon>
        <taxon>Troctomorpha</taxon>
        <taxon>Phthiraptera</taxon>
        <taxon>Anoplura</taxon>
        <taxon>Polyplacidae</taxon>
        <taxon>Polyplax</taxon>
    </lineage>
</organism>
<dbReference type="EMBL" id="JAWJWE010000003">
    <property type="protein sequence ID" value="KAK6639067.1"/>
    <property type="molecule type" value="Genomic_DNA"/>
</dbReference>
<evidence type="ECO:0000313" key="1">
    <source>
        <dbReference type="EMBL" id="KAK6639067.1"/>
    </source>
</evidence>
<proteinExistence type="predicted"/>
<protein>
    <submittedName>
        <fullName evidence="1">Uncharacterized protein</fullName>
    </submittedName>
</protein>
<evidence type="ECO:0000313" key="2">
    <source>
        <dbReference type="Proteomes" id="UP001372834"/>
    </source>
</evidence>
<feature type="non-terminal residue" evidence="1">
    <location>
        <position position="108"/>
    </location>
</feature>
<accession>A0AAN8PX37</accession>
<name>A0AAN8PX37_POLSC</name>
<sequence length="108" mass="11900">MADREKNGSGSGILSKSKAQKDILSAVAQKEALRPAHITPGTVTAEELLNAGPPAKTTLSDDHPLNHLTLITPRRKAHPLETKKKRVTRFEKVLYLLNNSIQLREVVE</sequence>
<comment type="caution">
    <text evidence="1">The sequence shown here is derived from an EMBL/GenBank/DDBJ whole genome shotgun (WGS) entry which is preliminary data.</text>
</comment>
<gene>
    <name evidence="1" type="ORF">RUM43_007337</name>
</gene>
<dbReference type="AlphaFoldDB" id="A0AAN8PX37"/>